<feature type="region of interest" description="Disordered" evidence="1">
    <location>
        <begin position="22"/>
        <end position="44"/>
    </location>
</feature>
<organism evidence="2 3">
    <name type="scientific">Streptomyces heliomycini</name>
    <dbReference type="NCBI Taxonomy" id="284032"/>
    <lineage>
        <taxon>Bacteria</taxon>
        <taxon>Bacillati</taxon>
        <taxon>Actinomycetota</taxon>
        <taxon>Actinomycetes</taxon>
        <taxon>Kitasatosporales</taxon>
        <taxon>Streptomycetaceae</taxon>
        <taxon>Streptomyces</taxon>
    </lineage>
</organism>
<feature type="compositionally biased region" description="Basic and acidic residues" evidence="1">
    <location>
        <begin position="22"/>
        <end position="33"/>
    </location>
</feature>
<evidence type="ECO:0000256" key="1">
    <source>
        <dbReference type="SAM" id="MobiDB-lite"/>
    </source>
</evidence>
<dbReference type="InterPro" id="IPR009057">
    <property type="entry name" value="Homeodomain-like_sf"/>
</dbReference>
<comment type="caution">
    <text evidence="2">The sequence shown here is derived from an EMBL/GenBank/DDBJ whole genome shotgun (WGS) entry which is preliminary data.</text>
</comment>
<evidence type="ECO:0000313" key="3">
    <source>
        <dbReference type="Proteomes" id="UP001589753"/>
    </source>
</evidence>
<name>A0ABV5L9G2_9ACTN</name>
<gene>
    <name evidence="2" type="ORF">ACFFUA_15175</name>
</gene>
<dbReference type="Pfam" id="PF13565">
    <property type="entry name" value="HTH_32"/>
    <property type="match status" value="1"/>
</dbReference>
<sequence>MEVSRRLGASADTVRTRRRHFLERGMDGLRDEPPPGAPRKITDADVERVVVKTLEEKPKNATHWSARPAGDHGHVPVRDLADPAGVRPGPAPDADVCAVHGPVVRRRPAIDRETAATRRPAPAAPLCGGLRADWRLPTAASAVRRCPPC</sequence>
<dbReference type="EMBL" id="JBHMDI010000033">
    <property type="protein sequence ID" value="MFB9348788.1"/>
    <property type="molecule type" value="Genomic_DNA"/>
</dbReference>
<feature type="compositionally biased region" description="Basic and acidic residues" evidence="1">
    <location>
        <begin position="69"/>
        <end position="81"/>
    </location>
</feature>
<keyword evidence="3" id="KW-1185">Reference proteome</keyword>
<dbReference type="Proteomes" id="UP001589753">
    <property type="component" value="Unassembled WGS sequence"/>
</dbReference>
<accession>A0ABV5L9G2</accession>
<dbReference type="RefSeq" id="WP_234392631.1">
    <property type="nucleotide sequence ID" value="NZ_JBHMDI010000033.1"/>
</dbReference>
<protein>
    <submittedName>
        <fullName evidence="2">Helix-turn-helix domain-containing protein</fullName>
    </submittedName>
</protein>
<proteinExistence type="predicted"/>
<feature type="region of interest" description="Disordered" evidence="1">
    <location>
        <begin position="56"/>
        <end position="94"/>
    </location>
</feature>
<reference evidence="2 3" key="1">
    <citation type="submission" date="2024-09" db="EMBL/GenBank/DDBJ databases">
        <authorList>
            <person name="Sun Q."/>
            <person name="Mori K."/>
        </authorList>
    </citation>
    <scope>NUCLEOTIDE SEQUENCE [LARGE SCALE GENOMIC DNA]</scope>
    <source>
        <strain evidence="2 3">JCM 9767</strain>
    </source>
</reference>
<dbReference type="SUPFAM" id="SSF46689">
    <property type="entry name" value="Homeodomain-like"/>
    <property type="match status" value="1"/>
</dbReference>
<evidence type="ECO:0000313" key="2">
    <source>
        <dbReference type="EMBL" id="MFB9348788.1"/>
    </source>
</evidence>